<gene>
    <name evidence="1" type="ORF">WMSIL1_LOCUS1868</name>
</gene>
<dbReference type="GO" id="GO:0004386">
    <property type="term" value="F:helicase activity"/>
    <property type="evidence" value="ECO:0007669"/>
    <property type="project" value="TreeGrafter"/>
</dbReference>
<feature type="non-terminal residue" evidence="1">
    <location>
        <position position="1"/>
    </location>
</feature>
<keyword evidence="2" id="KW-1185">Reference proteome</keyword>
<dbReference type="SUPFAM" id="SSF52540">
    <property type="entry name" value="P-loop containing nucleoside triphosphate hydrolases"/>
    <property type="match status" value="1"/>
</dbReference>
<name>A0A564Y0X0_HYMDI</name>
<dbReference type="GO" id="GO:0003723">
    <property type="term" value="F:RNA binding"/>
    <property type="evidence" value="ECO:0007669"/>
    <property type="project" value="TreeGrafter"/>
</dbReference>
<dbReference type="InterPro" id="IPR027417">
    <property type="entry name" value="P-loop_NTPase"/>
</dbReference>
<dbReference type="Proteomes" id="UP000321570">
    <property type="component" value="Unassembled WGS sequence"/>
</dbReference>
<dbReference type="AlphaFoldDB" id="A0A564Y0X0"/>
<dbReference type="CDD" id="cd17917">
    <property type="entry name" value="DEXHc_RHA-like"/>
    <property type="match status" value="1"/>
</dbReference>
<dbReference type="PANTHER" id="PTHR18934">
    <property type="entry name" value="ATP-DEPENDENT RNA HELICASE"/>
    <property type="match status" value="1"/>
</dbReference>
<dbReference type="PANTHER" id="PTHR18934:SF213">
    <property type="entry name" value="3'-5' RNA HELICASE YTHDC2"/>
    <property type="match status" value="1"/>
</dbReference>
<sequence>REEQNQLITLINENQIVVITGHQYSGKSTQIPQIILEDHHTRSQRCRIICTQPRRLLAHANADRVAQERGETVGQSVG</sequence>
<accession>A0A564Y0X0</accession>
<protein>
    <submittedName>
        <fullName evidence="1">Uncharacterized protein</fullName>
    </submittedName>
</protein>
<reference evidence="1 2" key="1">
    <citation type="submission" date="2019-07" db="EMBL/GenBank/DDBJ databases">
        <authorList>
            <person name="Jastrzebski P J."/>
            <person name="Paukszto L."/>
            <person name="Jastrzebski P J."/>
        </authorList>
    </citation>
    <scope>NUCLEOTIDE SEQUENCE [LARGE SCALE GENOMIC DNA]</scope>
    <source>
        <strain evidence="1 2">WMS-il1</strain>
    </source>
</reference>
<dbReference type="Gene3D" id="3.40.50.300">
    <property type="entry name" value="P-loop containing nucleotide triphosphate hydrolases"/>
    <property type="match status" value="1"/>
</dbReference>
<evidence type="ECO:0000313" key="2">
    <source>
        <dbReference type="Proteomes" id="UP000321570"/>
    </source>
</evidence>
<proteinExistence type="predicted"/>
<feature type="non-terminal residue" evidence="1">
    <location>
        <position position="78"/>
    </location>
</feature>
<organism evidence="1 2">
    <name type="scientific">Hymenolepis diminuta</name>
    <name type="common">Rat tapeworm</name>
    <dbReference type="NCBI Taxonomy" id="6216"/>
    <lineage>
        <taxon>Eukaryota</taxon>
        <taxon>Metazoa</taxon>
        <taxon>Spiralia</taxon>
        <taxon>Lophotrochozoa</taxon>
        <taxon>Platyhelminthes</taxon>
        <taxon>Cestoda</taxon>
        <taxon>Eucestoda</taxon>
        <taxon>Cyclophyllidea</taxon>
        <taxon>Hymenolepididae</taxon>
        <taxon>Hymenolepis</taxon>
    </lineage>
</organism>
<evidence type="ECO:0000313" key="1">
    <source>
        <dbReference type="EMBL" id="VUZ40897.1"/>
    </source>
</evidence>
<dbReference type="EMBL" id="CABIJS010000044">
    <property type="protein sequence ID" value="VUZ40897.1"/>
    <property type="molecule type" value="Genomic_DNA"/>
</dbReference>